<evidence type="ECO:0000256" key="2">
    <source>
        <dbReference type="ARBA" id="ARBA00022801"/>
    </source>
</evidence>
<keyword evidence="3" id="KW-0812">Transmembrane</keyword>
<feature type="domain" description="Calcineurin-like phosphoesterase" evidence="4">
    <location>
        <begin position="50"/>
        <end position="225"/>
    </location>
</feature>
<protein>
    <submittedName>
        <fullName evidence="5">Putative phosphohydrolase</fullName>
    </submittedName>
</protein>
<evidence type="ECO:0000256" key="3">
    <source>
        <dbReference type="SAM" id="Phobius"/>
    </source>
</evidence>
<dbReference type="GO" id="GO:0046872">
    <property type="term" value="F:metal ion binding"/>
    <property type="evidence" value="ECO:0007669"/>
    <property type="project" value="UniProtKB-KW"/>
</dbReference>
<feature type="transmembrane region" description="Helical" evidence="3">
    <location>
        <begin position="12"/>
        <end position="28"/>
    </location>
</feature>
<dbReference type="PANTHER" id="PTHR31302:SF31">
    <property type="entry name" value="PHOSPHODIESTERASE YAEI"/>
    <property type="match status" value="1"/>
</dbReference>
<dbReference type="PANTHER" id="PTHR31302">
    <property type="entry name" value="TRANSMEMBRANE PROTEIN WITH METALLOPHOSPHOESTERASE DOMAIN-RELATED"/>
    <property type="match status" value="1"/>
</dbReference>
<dbReference type="Gene3D" id="3.60.21.10">
    <property type="match status" value="1"/>
</dbReference>
<dbReference type="Proteomes" id="UP000006053">
    <property type="component" value="Chromosome"/>
</dbReference>
<keyword evidence="6" id="KW-1185">Reference proteome</keyword>
<dbReference type="GO" id="GO:0016020">
    <property type="term" value="C:membrane"/>
    <property type="evidence" value="ECO:0007669"/>
    <property type="project" value="GOC"/>
</dbReference>
<keyword evidence="1" id="KW-0479">Metal-binding</keyword>
<keyword evidence="3" id="KW-0472">Membrane</keyword>
<dbReference type="HOGENOM" id="CLU_025443_1_0_9"/>
<keyword evidence="2 5" id="KW-0378">Hydrolase</keyword>
<dbReference type="OrthoDB" id="9780884at2"/>
<proteinExistence type="predicted"/>
<dbReference type="CDD" id="cd07385">
    <property type="entry name" value="MPP_YkuE_C"/>
    <property type="match status" value="1"/>
</dbReference>
<dbReference type="InterPro" id="IPR004843">
    <property type="entry name" value="Calcineurin-like_PHP"/>
</dbReference>
<accession>I4A5U1</accession>
<sequence length="288" mass="33436" precursor="true">MKFNRKKKIQHFLIVVLIMIIGALYFGNNTVGVSRYQISTTRLPAEFNNFKILQLSDLHSKQFGRESWRLIRIIDKEEPDIIVMTGDMVNTSDENYDVFYQLSADLAKRYKIYYIVGNHEQILMDYRIVQFLNNNGITVLDNEGVKIERGNDHINLYGLWFNLKYYKDRNDPYTKDLYYDLDTMQETLGSSNSNEYNILLTHNPLYFTTYAKWGADLTLSGHVHGGIVIIPFKGGLLSPERDFFPEYYGGIYSIEDRNMIVNRGLGNGNFGIRVFNKPEISVITLSNK</sequence>
<reference evidence="6" key="1">
    <citation type="submission" date="2012-06" db="EMBL/GenBank/DDBJ databases">
        <title>Complete sequence of Desulfitobacterium dehalogenans ATCC 51507.</title>
        <authorList>
            <person name="Lucas S."/>
            <person name="Han J."/>
            <person name="Lapidus A."/>
            <person name="Cheng J.-F."/>
            <person name="Goodwin L."/>
            <person name="Pitluck S."/>
            <person name="Peters L."/>
            <person name="Ovchinnikova G."/>
            <person name="Teshima H."/>
            <person name="Detter J.C."/>
            <person name="Han C."/>
            <person name="Tapia R."/>
            <person name="Land M."/>
            <person name="Hauser L."/>
            <person name="Kyrpides N."/>
            <person name="Ivanova N."/>
            <person name="Pagani I."/>
            <person name="Kruse T."/>
            <person name="de Vos W.M."/>
            <person name="Smidt H."/>
            <person name="Woyke T."/>
        </authorList>
    </citation>
    <scope>NUCLEOTIDE SEQUENCE [LARGE SCALE GENOMIC DNA]</scope>
    <source>
        <strain evidence="6">ATCC 51507 / DSM 9161 / JW/IU-DC1</strain>
    </source>
</reference>
<name>I4A5U1_DESDJ</name>
<gene>
    <name evidence="5" type="ordered locus">Desde_0886</name>
</gene>
<dbReference type="AlphaFoldDB" id="I4A5U1"/>
<dbReference type="STRING" id="756499.Desde_0886"/>
<reference evidence="5 6" key="2">
    <citation type="journal article" date="2015" name="J. Bacteriol.">
        <title>Genomic, proteomic, and biochemical analysis of the organohalide respiratory pathway in Desulfitobacterium dehalogenans.</title>
        <authorList>
            <person name="Kruse T."/>
            <person name="van de Pas B.A."/>
            <person name="Atteia A."/>
            <person name="Krab K."/>
            <person name="Hagen W.R."/>
            <person name="Goodwin L."/>
            <person name="Chain P."/>
            <person name="Boeren S."/>
            <person name="Maphosa F."/>
            <person name="Schraa G."/>
            <person name="de Vos W.M."/>
            <person name="van der Oost J."/>
            <person name="Smidt H."/>
            <person name="Stams A.J."/>
        </authorList>
    </citation>
    <scope>NUCLEOTIDE SEQUENCE [LARGE SCALE GENOMIC DNA]</scope>
    <source>
        <strain evidence="6">ATCC 51507 / DSM 9161 / JW/IU-DC1</strain>
    </source>
</reference>
<evidence type="ECO:0000313" key="6">
    <source>
        <dbReference type="Proteomes" id="UP000006053"/>
    </source>
</evidence>
<evidence type="ECO:0000313" key="5">
    <source>
        <dbReference type="EMBL" id="AFL99325.1"/>
    </source>
</evidence>
<dbReference type="InterPro" id="IPR029052">
    <property type="entry name" value="Metallo-depent_PP-like"/>
</dbReference>
<dbReference type="KEGG" id="ddh:Desde_0886"/>
<dbReference type="GO" id="GO:0008758">
    <property type="term" value="F:UDP-2,3-diacylglucosamine hydrolase activity"/>
    <property type="evidence" value="ECO:0007669"/>
    <property type="project" value="TreeGrafter"/>
</dbReference>
<dbReference type="eggNOG" id="COG1408">
    <property type="taxonomic scope" value="Bacteria"/>
</dbReference>
<dbReference type="SUPFAM" id="SSF56300">
    <property type="entry name" value="Metallo-dependent phosphatases"/>
    <property type="match status" value="1"/>
</dbReference>
<dbReference type="GO" id="GO:0009245">
    <property type="term" value="P:lipid A biosynthetic process"/>
    <property type="evidence" value="ECO:0007669"/>
    <property type="project" value="TreeGrafter"/>
</dbReference>
<keyword evidence="3" id="KW-1133">Transmembrane helix</keyword>
<dbReference type="Pfam" id="PF00149">
    <property type="entry name" value="Metallophos"/>
    <property type="match status" value="1"/>
</dbReference>
<dbReference type="RefSeq" id="WP_014792817.1">
    <property type="nucleotide sequence ID" value="NC_018017.1"/>
</dbReference>
<dbReference type="InterPro" id="IPR051158">
    <property type="entry name" value="Metallophosphoesterase_sf"/>
</dbReference>
<dbReference type="EMBL" id="CP003348">
    <property type="protein sequence ID" value="AFL99325.1"/>
    <property type="molecule type" value="Genomic_DNA"/>
</dbReference>
<evidence type="ECO:0000256" key="1">
    <source>
        <dbReference type="ARBA" id="ARBA00022723"/>
    </source>
</evidence>
<organism evidence="5 6">
    <name type="scientific">Desulfitobacterium dehalogenans (strain ATCC 51507 / DSM 9161 / JW/IU-DC1)</name>
    <dbReference type="NCBI Taxonomy" id="756499"/>
    <lineage>
        <taxon>Bacteria</taxon>
        <taxon>Bacillati</taxon>
        <taxon>Bacillota</taxon>
        <taxon>Clostridia</taxon>
        <taxon>Eubacteriales</taxon>
        <taxon>Desulfitobacteriaceae</taxon>
        <taxon>Desulfitobacterium</taxon>
    </lineage>
</organism>
<evidence type="ECO:0000259" key="4">
    <source>
        <dbReference type="Pfam" id="PF00149"/>
    </source>
</evidence>